<dbReference type="OrthoDB" id="411372at2759"/>
<dbReference type="Proteomes" id="UP000294530">
    <property type="component" value="Unassembled WGS sequence"/>
</dbReference>
<evidence type="ECO:0000313" key="2">
    <source>
        <dbReference type="Proteomes" id="UP000294530"/>
    </source>
</evidence>
<reference evidence="1 2" key="1">
    <citation type="journal article" date="2021" name="Genome Biol.">
        <title>AFLAP: assembly-free linkage analysis pipeline using k-mers from genome sequencing data.</title>
        <authorList>
            <person name="Fletcher K."/>
            <person name="Zhang L."/>
            <person name="Gil J."/>
            <person name="Han R."/>
            <person name="Cavanaugh K."/>
            <person name="Michelmore R."/>
        </authorList>
    </citation>
    <scope>NUCLEOTIDE SEQUENCE [LARGE SCALE GENOMIC DNA]</scope>
    <source>
        <strain evidence="1 2">SF5</strain>
    </source>
</reference>
<dbReference type="EMBL" id="SHOA02000036">
    <property type="protein sequence ID" value="TDH73070.1"/>
    <property type="molecule type" value="Genomic_DNA"/>
</dbReference>
<comment type="caution">
    <text evidence="1">The sequence shown here is derived from an EMBL/GenBank/DDBJ whole genome shotgun (WGS) entry which is preliminary data.</text>
</comment>
<dbReference type="GeneID" id="94349004"/>
<dbReference type="RefSeq" id="XP_067822569.1">
    <property type="nucleotide sequence ID" value="XM_067963333.1"/>
</dbReference>
<proteinExistence type="predicted"/>
<keyword evidence="2" id="KW-1185">Reference proteome</keyword>
<accession>A0A976IJR3</accession>
<dbReference type="KEGG" id="blac:94349004"/>
<name>A0A976IJR3_BRELC</name>
<organism evidence="1 2">
    <name type="scientific">Bremia lactucae</name>
    <name type="common">Lettuce downy mildew</name>
    <dbReference type="NCBI Taxonomy" id="4779"/>
    <lineage>
        <taxon>Eukaryota</taxon>
        <taxon>Sar</taxon>
        <taxon>Stramenopiles</taxon>
        <taxon>Oomycota</taxon>
        <taxon>Peronosporomycetes</taxon>
        <taxon>Peronosporales</taxon>
        <taxon>Peronosporaceae</taxon>
        <taxon>Bremia</taxon>
    </lineage>
</organism>
<sequence>MEEATLRAKIQAMKNLLEANSQTQVPRATHYYRYRSSRGRFNTVAGPVNRSWNRYSSPDAATKRSDVVERSINKVWRRKDYTDPSLASAKNKPCKRPVKMTASKCNSIQVQVPKDGEYAMVNGGFGLVRAVVKKPTMTRRSQAPVDAKPILTQTHSKNGGEMYIVANGGKLLKRCSKDERKANIAHRRGMMGTSIINGAARAALVRAKATIERARSERVLKKRIGAVRTVYCSLYNRFGKSCFSAH</sequence>
<gene>
    <name evidence="1" type="ORF">CCR75_005251</name>
</gene>
<dbReference type="AlphaFoldDB" id="A0A976IJR3"/>
<protein>
    <submittedName>
        <fullName evidence="1">Uncharacterized protein</fullName>
    </submittedName>
</protein>
<evidence type="ECO:0000313" key="1">
    <source>
        <dbReference type="EMBL" id="TDH73070.1"/>
    </source>
</evidence>